<dbReference type="PANTHER" id="PTHR30033:SF1">
    <property type="entry name" value="FLAGELLAR HOOK-ASSOCIATED PROTEIN 1"/>
    <property type="match status" value="1"/>
</dbReference>
<comment type="subcellular location">
    <subcellularLocation>
        <location evidence="1">Bacterial flagellum basal body</location>
    </subcellularLocation>
    <subcellularLocation>
        <location evidence="2">Secreted</location>
    </subcellularLocation>
</comment>
<keyword evidence="11" id="KW-0966">Cell projection</keyword>
<organism evidence="11 13">
    <name type="scientific">Cohaesibacter celericrescens</name>
    <dbReference type="NCBI Taxonomy" id="2067669"/>
    <lineage>
        <taxon>Bacteria</taxon>
        <taxon>Pseudomonadati</taxon>
        <taxon>Pseudomonadota</taxon>
        <taxon>Alphaproteobacteria</taxon>
        <taxon>Hyphomicrobiales</taxon>
        <taxon>Cohaesibacteraceae</taxon>
    </lineage>
</organism>
<feature type="domain" description="Flagellar basal body rod protein N-terminal" evidence="8">
    <location>
        <begin position="8"/>
        <end position="37"/>
    </location>
</feature>
<keyword evidence="11" id="KW-0282">Flagellum</keyword>
<dbReference type="PANTHER" id="PTHR30033">
    <property type="entry name" value="FLAGELLAR HOOK-ASSOCIATED PROTEIN 1"/>
    <property type="match status" value="1"/>
</dbReference>
<gene>
    <name evidence="11" type="primary">flgK</name>
    <name evidence="12" type="ORF">C0081_01030</name>
    <name evidence="11" type="ORF">C0081_19070</name>
</gene>
<dbReference type="InterPro" id="IPR001444">
    <property type="entry name" value="Flag_bb_rod_N"/>
</dbReference>
<evidence type="ECO:0000313" key="11">
    <source>
        <dbReference type="EMBL" id="PLW75449.1"/>
    </source>
</evidence>
<evidence type="ECO:0000259" key="10">
    <source>
        <dbReference type="Pfam" id="PF22638"/>
    </source>
</evidence>
<evidence type="ECO:0000256" key="7">
    <source>
        <dbReference type="SAM" id="Coils"/>
    </source>
</evidence>
<evidence type="ECO:0000256" key="2">
    <source>
        <dbReference type="ARBA" id="ARBA00004613"/>
    </source>
</evidence>
<accession>A0A2N5XLQ1</accession>
<dbReference type="EMBL" id="PKUQ01000001">
    <property type="protein sequence ID" value="PLW78856.1"/>
    <property type="molecule type" value="Genomic_DNA"/>
</dbReference>
<evidence type="ECO:0000313" key="13">
    <source>
        <dbReference type="Proteomes" id="UP000234881"/>
    </source>
</evidence>
<dbReference type="GO" id="GO:0005576">
    <property type="term" value="C:extracellular region"/>
    <property type="evidence" value="ECO:0007669"/>
    <property type="project" value="UniProtKB-SubCell"/>
</dbReference>
<dbReference type="Pfam" id="PF22638">
    <property type="entry name" value="FlgK_D1"/>
    <property type="match status" value="1"/>
</dbReference>
<dbReference type="InterPro" id="IPR010930">
    <property type="entry name" value="Flg_bb/hook_C_dom"/>
</dbReference>
<dbReference type="Proteomes" id="UP000234881">
    <property type="component" value="Unassembled WGS sequence"/>
</dbReference>
<keyword evidence="13" id="KW-1185">Reference proteome</keyword>
<dbReference type="SUPFAM" id="SSF64518">
    <property type="entry name" value="Phase 1 flagellin"/>
    <property type="match status" value="1"/>
</dbReference>
<evidence type="ECO:0000256" key="3">
    <source>
        <dbReference type="ARBA" id="ARBA00009677"/>
    </source>
</evidence>
<dbReference type="GO" id="GO:0005198">
    <property type="term" value="F:structural molecule activity"/>
    <property type="evidence" value="ECO:0007669"/>
    <property type="project" value="InterPro"/>
</dbReference>
<dbReference type="InterPro" id="IPR053927">
    <property type="entry name" value="FlgK_helical"/>
</dbReference>
<dbReference type="GO" id="GO:0009425">
    <property type="term" value="C:bacterial-type flagellum basal body"/>
    <property type="evidence" value="ECO:0007669"/>
    <property type="project" value="UniProtKB-SubCell"/>
</dbReference>
<dbReference type="PRINTS" id="PR01005">
    <property type="entry name" value="FLGHOOKAP1"/>
</dbReference>
<keyword evidence="7" id="KW-0175">Coiled coil</keyword>
<dbReference type="EMBL" id="PKUQ01000050">
    <property type="protein sequence ID" value="PLW75449.1"/>
    <property type="molecule type" value="Genomic_DNA"/>
</dbReference>
<evidence type="ECO:0000256" key="6">
    <source>
        <dbReference type="ARBA" id="ARBA00023143"/>
    </source>
</evidence>
<evidence type="ECO:0000256" key="1">
    <source>
        <dbReference type="ARBA" id="ARBA00004117"/>
    </source>
</evidence>
<dbReference type="Pfam" id="PF00460">
    <property type="entry name" value="Flg_bb_rod"/>
    <property type="match status" value="1"/>
</dbReference>
<keyword evidence="6" id="KW-0975">Bacterial flagellum</keyword>
<dbReference type="InterPro" id="IPR002371">
    <property type="entry name" value="FlgK"/>
</dbReference>
<evidence type="ECO:0000256" key="4">
    <source>
        <dbReference type="ARBA" id="ARBA00016244"/>
    </source>
</evidence>
<evidence type="ECO:0000313" key="12">
    <source>
        <dbReference type="EMBL" id="PLW78856.1"/>
    </source>
</evidence>
<feature type="domain" description="Flagellar hook-associated protein FlgK helical" evidence="10">
    <location>
        <begin position="89"/>
        <end position="331"/>
    </location>
</feature>
<feature type="domain" description="Flagellar basal-body/hook protein C-terminal" evidence="9">
    <location>
        <begin position="576"/>
        <end position="617"/>
    </location>
</feature>
<keyword evidence="11" id="KW-0969">Cilium</keyword>
<protein>
    <recommendedName>
        <fullName evidence="4">Flagellar hook-associated protein 1</fullName>
    </recommendedName>
</protein>
<dbReference type="Pfam" id="PF06429">
    <property type="entry name" value="Flg_bbr_C"/>
    <property type="match status" value="1"/>
</dbReference>
<comment type="caution">
    <text evidence="11">The sequence shown here is derived from an EMBL/GenBank/DDBJ whole genome shotgun (WGS) entry which is preliminary data.</text>
</comment>
<dbReference type="RefSeq" id="WP_101531940.1">
    <property type="nucleotide sequence ID" value="NZ_PKUQ01000001.1"/>
</dbReference>
<reference evidence="11 13" key="1">
    <citation type="submission" date="2018-01" db="EMBL/GenBank/DDBJ databases">
        <title>The draft genome sequence of Cohaesibacter sp. H1304.</title>
        <authorList>
            <person name="Wang N.-N."/>
            <person name="Du Z.-J."/>
        </authorList>
    </citation>
    <scope>NUCLEOTIDE SEQUENCE [LARGE SCALE GENOMIC DNA]</scope>
    <source>
        <strain evidence="11 13">H1304</strain>
    </source>
</reference>
<evidence type="ECO:0000259" key="8">
    <source>
        <dbReference type="Pfam" id="PF00460"/>
    </source>
</evidence>
<proteinExistence type="inferred from homology"/>
<dbReference type="NCBIfam" id="TIGR02492">
    <property type="entry name" value="flgK_ends"/>
    <property type="match status" value="1"/>
</dbReference>
<sequence length="618" mass="65692">MALSTALTIAQSGLRATNRELEVVSSNITNANTVGYTRKTSNREDLVLNGQVTSVVNTTMQRTLDEVAQKQFWSETAATGYASTLNQYLGQVDALLGQPGGSNALDTLVNEFGSSLQKLQTSPDDEATRLEVFNEAAVLVQKLNETSEAIQGLRQNAEFEIEETVANLNGYLQNIDSIDSKIQEMTLNGVDPVGLMDQRDMLITQLSELVPVRVEHGENNSVKISTTNGVSLYDQAASEFEFTAYGTVSAETEWNADPAQSMLGSISLKNSNGGLLDMTSSGGFDGGTIGALIELRDDVLVEAQNQLDSLADGMADAFSKFDVEGVAATSGAQAGFDLDLSDLQSGDVFTFTYQDVGTGDTNTVSFVRAETALSLPLVDDVTARNDDRVVGIDFSGGMASVAAQVQTALGAAFTVSNPSGNSLRVLDDGAANTVDIQSFDAKATATGLQQEATALPFFVDSGTGPGIYSGEVEGIPQQVGFAGRIAINSALVDDPSLLVKYDSSAGASDQTRPSALYDALTNTELQFTYQSGGAPVTMTVDEFARQIISYQAEQANTAQTRLEGQEIVMNNVQARFESTSNVDIDIELANLLELQTAYSANARVMTAVKEMMDALMRI</sequence>
<name>A0A2N5XLQ1_9HYPH</name>
<comment type="similarity">
    <text evidence="3">Belongs to the flagella basal body rod proteins family.</text>
</comment>
<evidence type="ECO:0000259" key="9">
    <source>
        <dbReference type="Pfam" id="PF06429"/>
    </source>
</evidence>
<feature type="coiled-coil region" evidence="7">
    <location>
        <begin position="136"/>
        <end position="163"/>
    </location>
</feature>
<dbReference type="AlphaFoldDB" id="A0A2N5XLQ1"/>
<dbReference type="OrthoDB" id="7181295at2"/>
<dbReference type="GO" id="GO:0044780">
    <property type="term" value="P:bacterial-type flagellum assembly"/>
    <property type="evidence" value="ECO:0007669"/>
    <property type="project" value="InterPro"/>
</dbReference>
<keyword evidence="5" id="KW-0964">Secreted</keyword>
<evidence type="ECO:0000256" key="5">
    <source>
        <dbReference type="ARBA" id="ARBA00022525"/>
    </source>
</evidence>
<dbReference type="GO" id="GO:0009424">
    <property type="term" value="C:bacterial-type flagellum hook"/>
    <property type="evidence" value="ECO:0007669"/>
    <property type="project" value="InterPro"/>
</dbReference>